<dbReference type="PANTHER" id="PTHR15430">
    <property type="entry name" value="GLOMULIN"/>
    <property type="match status" value="1"/>
</dbReference>
<reference evidence="2" key="1">
    <citation type="submission" date="2025-08" db="UniProtKB">
        <authorList>
            <consortium name="RefSeq"/>
        </authorList>
    </citation>
    <scope>IDENTIFICATION</scope>
    <source>
        <strain evidence="2">USDA-PBARC FA_bdor</strain>
        <tissue evidence="2">Whole organism</tissue>
    </source>
</reference>
<sequence length="586" mass="67502">MSTENSRLSDPSEDFSNKVKDLLTSYETAKLSILFKTDGTDEILDRSSWSLVPMICTHLTDENKKTRNSFFLTCEELLQIFADRCNPSETVLLFLEQAESLPDDVRFCALLKPLEISLKRGDMSKSIEWVVSTIRAYAEDLPLPENTNPEAVSPGDEEDPVIDRLTTTLRSILDFLSPLIEIALDRVNSDPREVKVLMNLINIHLNLFSKPFSHLDINPEDSSSVFRVMTSQILRLETNPIKFFEIIENRIHKRINKLDPEPKIDLYNLQVQLFDMEVSDLTYANFFFTLMMSLESCQQLPQVYHPLYIMNCCIYLGNHLLKQPEYVLVTRGLRFLEGILNRVPEESIQPEALQLAIHGDLFSSISQVMIYCDSSRERQLALGVFQGYIRRFSMAGRYRVLWMLYDRTKHSGLLALIINIFKSSIIISLDRGDKEFLRKLEPIFKRIFRLPHGSVSDLVEMSDEIIAALNLLRFLVIRDTNNSTGIWKVLKSIQGYLKELRDGVDLARAHWKVKLRDLQEENGKRRRIETQVSVVVGGQELPDMPVREKIKFCYQAINALDVIESIVVRVNECIDTNPMKKLTIIS</sequence>
<proteinExistence type="predicted"/>
<accession>A0A9R1TQB2</accession>
<dbReference type="InterPro" id="IPR013877">
    <property type="entry name" value="YAP-bd/ALF4/Glomulin"/>
</dbReference>
<dbReference type="RefSeq" id="XP_011313750.1">
    <property type="nucleotide sequence ID" value="XM_011315448.1"/>
</dbReference>
<name>A0A9R1TQB2_9HYME</name>
<dbReference type="GeneID" id="105273168"/>
<dbReference type="PANTHER" id="PTHR15430:SF1">
    <property type="entry name" value="GLOMULIN"/>
    <property type="match status" value="1"/>
</dbReference>
<dbReference type="KEGG" id="fas:105273168"/>
<dbReference type="OrthoDB" id="619536at2759"/>
<dbReference type="AlphaFoldDB" id="A0A9R1TQB2"/>
<evidence type="ECO:0000313" key="2">
    <source>
        <dbReference type="RefSeq" id="XP_011313750.1"/>
    </source>
</evidence>
<organism evidence="1 2">
    <name type="scientific">Fopius arisanus</name>
    <dbReference type="NCBI Taxonomy" id="64838"/>
    <lineage>
        <taxon>Eukaryota</taxon>
        <taxon>Metazoa</taxon>
        <taxon>Ecdysozoa</taxon>
        <taxon>Arthropoda</taxon>
        <taxon>Hexapoda</taxon>
        <taxon>Insecta</taxon>
        <taxon>Pterygota</taxon>
        <taxon>Neoptera</taxon>
        <taxon>Endopterygota</taxon>
        <taxon>Hymenoptera</taxon>
        <taxon>Apocrita</taxon>
        <taxon>Ichneumonoidea</taxon>
        <taxon>Braconidae</taxon>
        <taxon>Opiinae</taxon>
        <taxon>Fopius</taxon>
    </lineage>
</organism>
<dbReference type="GO" id="GO:0055105">
    <property type="term" value="F:ubiquitin-protein transferase inhibitor activity"/>
    <property type="evidence" value="ECO:0007669"/>
    <property type="project" value="TreeGrafter"/>
</dbReference>
<dbReference type="InterPro" id="IPR019516">
    <property type="entry name" value="Glomulin/ALF4"/>
</dbReference>
<evidence type="ECO:0000313" key="1">
    <source>
        <dbReference type="Proteomes" id="UP000694866"/>
    </source>
</evidence>
<protein>
    <submittedName>
        <fullName evidence="2">Glomulin</fullName>
    </submittedName>
</protein>
<dbReference type="GO" id="GO:0005737">
    <property type="term" value="C:cytoplasm"/>
    <property type="evidence" value="ECO:0007669"/>
    <property type="project" value="TreeGrafter"/>
</dbReference>
<keyword evidence="1" id="KW-1185">Reference proteome</keyword>
<gene>
    <name evidence="2" type="primary">LOC105273168</name>
</gene>
<dbReference type="Pfam" id="PF08568">
    <property type="entry name" value="Kinetochor_Ybp2"/>
    <property type="match status" value="1"/>
</dbReference>
<dbReference type="Proteomes" id="UP000694866">
    <property type="component" value="Unplaced"/>
</dbReference>